<feature type="compositionally biased region" description="Polar residues" evidence="1">
    <location>
        <begin position="243"/>
        <end position="261"/>
    </location>
</feature>
<dbReference type="AlphaFoldDB" id="A0A1D6DZH4"/>
<name>A0A1D6DZH4_MAIZE</name>
<organism evidence="2">
    <name type="scientific">Zea mays</name>
    <name type="common">Maize</name>
    <dbReference type="NCBI Taxonomy" id="4577"/>
    <lineage>
        <taxon>Eukaryota</taxon>
        <taxon>Viridiplantae</taxon>
        <taxon>Streptophyta</taxon>
        <taxon>Embryophyta</taxon>
        <taxon>Tracheophyta</taxon>
        <taxon>Spermatophyta</taxon>
        <taxon>Magnoliopsida</taxon>
        <taxon>Liliopsida</taxon>
        <taxon>Poales</taxon>
        <taxon>Poaceae</taxon>
        <taxon>PACMAD clade</taxon>
        <taxon>Panicoideae</taxon>
        <taxon>Andropogonodae</taxon>
        <taxon>Andropogoneae</taxon>
        <taxon>Tripsacinae</taxon>
        <taxon>Zea</taxon>
    </lineage>
</organism>
<reference evidence="2" key="1">
    <citation type="submission" date="2015-12" db="EMBL/GenBank/DDBJ databases">
        <title>Update maize B73 reference genome by single molecule sequencing technologies.</title>
        <authorList>
            <consortium name="Maize Genome Sequencing Project"/>
            <person name="Ware D."/>
        </authorList>
    </citation>
    <scope>NUCLEOTIDE SEQUENCE [LARGE SCALE GENOMIC DNA]</scope>
    <source>
        <tissue evidence="2">Seedling</tissue>
    </source>
</reference>
<feature type="region of interest" description="Disordered" evidence="1">
    <location>
        <begin position="378"/>
        <end position="397"/>
    </location>
</feature>
<accession>A0A1D6DZH4</accession>
<dbReference type="EMBL" id="CM007648">
    <property type="protein sequence ID" value="ONM13920.1"/>
    <property type="molecule type" value="Genomic_DNA"/>
</dbReference>
<dbReference type="PANTHER" id="PTHR33170">
    <property type="entry name" value="DUF4283 DOMAIN-CONTAINING PROTEIN-RELATED"/>
    <property type="match status" value="1"/>
</dbReference>
<evidence type="ECO:0000256" key="1">
    <source>
        <dbReference type="SAM" id="MobiDB-lite"/>
    </source>
</evidence>
<gene>
    <name evidence="2" type="ORF">ZEAMMB73_Zm00001d002322</name>
</gene>
<feature type="compositionally biased region" description="Acidic residues" evidence="1">
    <location>
        <begin position="279"/>
        <end position="298"/>
    </location>
</feature>
<feature type="region of interest" description="Disordered" evidence="1">
    <location>
        <begin position="223"/>
        <end position="298"/>
    </location>
</feature>
<dbReference type="PANTHER" id="PTHR33170:SF34">
    <property type="entry name" value="OS05G0102200 PROTEIN"/>
    <property type="match status" value="1"/>
</dbReference>
<sequence>MPIVGMAADGLGFYSSHFAKPLSNKSKRSFIGLVKIVEGLITTEDLEKDFGFHFPWGRTWKTTKCHSGFLMQFHSQERLDEMINFPELKMKLSGAKISVSSWSSQAKPKSKLHSVWIMAENVPEELQNYQTICELGSTIGAVEEVDINSLNSKEIVRFKVHVKSVAMIPPIIEVGVKPFLYDIFFKIDNITDEGWNDDSINLGKRASVDRQGFGDISLGKYAKKAKSGDGDSGKDIKGKSPLKLSSSQANVAGSLSEQSESMKMGKGSEGPKGYLDSQGNEDEEFNDSEDDLLDSQELDEFIKDDEFIPSPAQEKKKMHLSNVEEASKIVGVKKGGSMEGEVAEGVRRSSRLESSEEMKIADKAAARAIAKDAFINKEKEGAKNGGARKQVNLKDRK</sequence>
<protein>
    <submittedName>
        <fullName evidence="2">Uncharacterized protein</fullName>
    </submittedName>
</protein>
<evidence type="ECO:0000313" key="2">
    <source>
        <dbReference type="EMBL" id="ONM13920.1"/>
    </source>
</evidence>
<feature type="compositionally biased region" description="Basic and acidic residues" evidence="1">
    <location>
        <begin position="226"/>
        <end position="238"/>
    </location>
</feature>
<dbReference type="FunCoup" id="A0A1D6DZH4">
    <property type="interactions" value="588"/>
</dbReference>
<dbReference type="OMA" id="NANVERE"/>
<dbReference type="InParanoid" id="A0A1D6DZH4"/>
<proteinExistence type="predicted"/>